<dbReference type="EMBL" id="JAATIQ010000027">
    <property type="protein sequence ID" value="KAF4398280.1"/>
    <property type="molecule type" value="Genomic_DNA"/>
</dbReference>
<organism evidence="4 5">
    <name type="scientific">Cannabis sativa</name>
    <name type="common">Hemp</name>
    <name type="synonym">Marijuana</name>
    <dbReference type="NCBI Taxonomy" id="3483"/>
    <lineage>
        <taxon>Eukaryota</taxon>
        <taxon>Viridiplantae</taxon>
        <taxon>Streptophyta</taxon>
        <taxon>Embryophyta</taxon>
        <taxon>Tracheophyta</taxon>
        <taxon>Spermatophyta</taxon>
        <taxon>Magnoliopsida</taxon>
        <taxon>eudicotyledons</taxon>
        <taxon>Gunneridae</taxon>
        <taxon>Pentapetalae</taxon>
        <taxon>rosids</taxon>
        <taxon>fabids</taxon>
        <taxon>Rosales</taxon>
        <taxon>Cannabaceae</taxon>
        <taxon>Cannabis</taxon>
    </lineage>
</organism>
<keyword evidence="1" id="KW-0805">Transcription regulation</keyword>
<keyword evidence="2" id="KW-0804">Transcription</keyword>
<gene>
    <name evidence="4" type="ORF">G4B88_007559</name>
</gene>
<dbReference type="GO" id="GO:0003700">
    <property type="term" value="F:DNA-binding transcription factor activity"/>
    <property type="evidence" value="ECO:0007669"/>
    <property type="project" value="InterPro"/>
</dbReference>
<dbReference type="InterPro" id="IPR043561">
    <property type="entry name" value="LHW-like"/>
</dbReference>
<keyword evidence="5" id="KW-1185">Reference proteome</keyword>
<dbReference type="PANTHER" id="PTHR46196">
    <property type="entry name" value="TRANSCRIPTION FACTOR BHLH155-LIKE ISOFORM X1-RELATED"/>
    <property type="match status" value="1"/>
</dbReference>
<dbReference type="AlphaFoldDB" id="A0A7J6HV69"/>
<evidence type="ECO:0000256" key="2">
    <source>
        <dbReference type="ARBA" id="ARBA00023163"/>
    </source>
</evidence>
<dbReference type="InterPro" id="IPR025610">
    <property type="entry name" value="MYC/MYB_N"/>
</dbReference>
<sequence>MERMQRFKNRGDRRRRLVRKTISMAAIFEINTVEFSNSEEEKIDEDAVKNDDGTILSQRSNETLSEWLGIGDSNKTKIRSSAARKLGNVRIDDDDIEEEVSYLNSAMDGYCDITKPAERKSDDSYFNGTKALSFSGFEITMRDIGSRGCPIELAVANLSCLQYALGEVLVGEVAYTGSHAWVFLNNLSTGYVYSKLLPETVLLVPVPDGVLQLGSLETVAEDMAAVGLIRDRYDAFHTMMDESWPFTLTHNTHDQEHYYYYYHRNQVIVSDLGVVCEIMLFLFLDELRKEKKKTERVVNEIRESSIVSQLEKSHKPNLIT</sequence>
<evidence type="ECO:0000256" key="1">
    <source>
        <dbReference type="ARBA" id="ARBA00023015"/>
    </source>
</evidence>
<evidence type="ECO:0000313" key="4">
    <source>
        <dbReference type="EMBL" id="KAF4398280.1"/>
    </source>
</evidence>
<evidence type="ECO:0000313" key="5">
    <source>
        <dbReference type="Proteomes" id="UP000583929"/>
    </source>
</evidence>
<proteinExistence type="predicted"/>
<dbReference type="PANTHER" id="PTHR46196:SF3">
    <property type="entry name" value="TRANSCRIPTION FACTOR LHW-LIKE ISOFORM X1"/>
    <property type="match status" value="1"/>
</dbReference>
<dbReference type="Proteomes" id="UP000583929">
    <property type="component" value="Unassembled WGS sequence"/>
</dbReference>
<dbReference type="Pfam" id="PF14215">
    <property type="entry name" value="bHLH-MYC_N"/>
    <property type="match status" value="1"/>
</dbReference>
<protein>
    <recommendedName>
        <fullName evidence="3">Transcription factor MYC/MYB N-terminal domain-containing protein</fullName>
    </recommendedName>
</protein>
<comment type="caution">
    <text evidence="4">The sequence shown here is derived from an EMBL/GenBank/DDBJ whole genome shotgun (WGS) entry which is preliminary data.</text>
</comment>
<name>A0A7J6HV69_CANSA</name>
<accession>A0A7J6HV69</accession>
<evidence type="ECO:0000259" key="3">
    <source>
        <dbReference type="Pfam" id="PF14215"/>
    </source>
</evidence>
<reference evidence="4 5" key="1">
    <citation type="journal article" date="2020" name="bioRxiv">
        <title>Sequence and annotation of 42 cannabis genomes reveals extensive copy number variation in cannabinoid synthesis and pathogen resistance genes.</title>
        <authorList>
            <person name="Mckernan K.J."/>
            <person name="Helbert Y."/>
            <person name="Kane L.T."/>
            <person name="Ebling H."/>
            <person name="Zhang L."/>
            <person name="Liu B."/>
            <person name="Eaton Z."/>
            <person name="Mclaughlin S."/>
            <person name="Kingan S."/>
            <person name="Baybayan P."/>
            <person name="Concepcion G."/>
            <person name="Jordan M."/>
            <person name="Riva A."/>
            <person name="Barbazuk W."/>
            <person name="Harkins T."/>
        </authorList>
    </citation>
    <scope>NUCLEOTIDE SEQUENCE [LARGE SCALE GENOMIC DNA]</scope>
    <source>
        <strain evidence="5">cv. Jamaican Lion 4</strain>
        <tissue evidence="4">Leaf</tissue>
    </source>
</reference>
<feature type="domain" description="Transcription factor MYC/MYB N-terminal" evidence="3">
    <location>
        <begin position="151"/>
        <end position="231"/>
    </location>
</feature>